<proteinExistence type="predicted"/>
<evidence type="ECO:0000313" key="1">
    <source>
        <dbReference type="EMBL" id="EEG09142.1"/>
    </source>
</evidence>
<evidence type="ECO:0000313" key="2">
    <source>
        <dbReference type="Proteomes" id="UP000003165"/>
    </source>
</evidence>
<gene>
    <name evidence="1" type="ORF">FuraDRAFT_1082</name>
</gene>
<dbReference type="EMBL" id="ACIS01000003">
    <property type="protein sequence ID" value="EEG09142.1"/>
    <property type="molecule type" value="Genomic_DNA"/>
</dbReference>
<reference evidence="1 2" key="1">
    <citation type="submission" date="2009-02" db="EMBL/GenBank/DDBJ databases">
        <title>Sequencing of the draft genome and assembly of Lutiella nitroferrum 2002.</title>
        <authorList>
            <consortium name="US DOE Joint Genome Institute (JGI-PGF)"/>
            <person name="Lucas S."/>
            <person name="Copeland A."/>
            <person name="Lapidus A."/>
            <person name="Glavina del Rio T."/>
            <person name="Tice H."/>
            <person name="Bruce D."/>
            <person name="Goodwin L."/>
            <person name="Pitluck S."/>
            <person name="Larimer F."/>
            <person name="Land M.L."/>
            <person name="Hauser L."/>
            <person name="Coates J.D."/>
        </authorList>
    </citation>
    <scope>NUCLEOTIDE SEQUENCE [LARGE SCALE GENOMIC DNA]</scope>
    <source>
        <strain evidence="1 2">2002</strain>
    </source>
</reference>
<protein>
    <submittedName>
        <fullName evidence="1">Uncharacterized protein</fullName>
    </submittedName>
</protein>
<comment type="caution">
    <text evidence="1">The sequence shown here is derived from an EMBL/GenBank/DDBJ whole genome shotgun (WGS) entry which is preliminary data.</text>
</comment>
<dbReference type="AlphaFoldDB" id="B9Z147"/>
<sequence length="222" mass="24511">MPNDVGGKVFADTSVLKHGDQGRAHRMEGVGIGEAKRCLQPPIAFPDGIRSVPVLVEGQAGEEVPISRCGHKFLYEWRNVRMDGNFTMSSLRLCIGDPEGILTDFRDSDGTQFFASRPCVSAKHYQIGQLGIKGGIFASTDAAHPCGFPELYYIFRGIREIRLLAAPIPVSPLTINQARSSCTNNERRQRLPCQHNRHMHGIGCSVEFTIGEFVHGSQRLMC</sequence>
<accession>B9Z147</accession>
<organism evidence="1 2">
    <name type="scientific">Pseudogulbenkiania ferrooxidans 2002</name>
    <dbReference type="NCBI Taxonomy" id="279714"/>
    <lineage>
        <taxon>Bacteria</taxon>
        <taxon>Pseudomonadati</taxon>
        <taxon>Pseudomonadota</taxon>
        <taxon>Betaproteobacteria</taxon>
        <taxon>Neisseriales</taxon>
        <taxon>Chromobacteriaceae</taxon>
        <taxon>Pseudogulbenkiania</taxon>
    </lineage>
</organism>
<dbReference type="Proteomes" id="UP000003165">
    <property type="component" value="Unassembled WGS sequence"/>
</dbReference>
<name>B9Z147_9NEIS</name>
<keyword evidence="2" id="KW-1185">Reference proteome</keyword>